<keyword evidence="1" id="KW-0233">DNA recombination</keyword>
<organism evidence="3">
    <name type="scientific">uncultured Sporomusa sp</name>
    <dbReference type="NCBI Taxonomy" id="307249"/>
    <lineage>
        <taxon>Bacteria</taxon>
        <taxon>Bacillati</taxon>
        <taxon>Bacillota</taxon>
        <taxon>Negativicutes</taxon>
        <taxon>Selenomonadales</taxon>
        <taxon>Sporomusaceae</taxon>
        <taxon>Sporomusa</taxon>
        <taxon>environmental samples</taxon>
    </lineage>
</organism>
<accession>A0A212M1M7</accession>
<evidence type="ECO:0000259" key="2">
    <source>
        <dbReference type="PROSITE" id="PS51898"/>
    </source>
</evidence>
<proteinExistence type="predicted"/>
<dbReference type="GO" id="GO:0015074">
    <property type="term" value="P:DNA integration"/>
    <property type="evidence" value="ECO:0007669"/>
    <property type="project" value="InterPro"/>
</dbReference>
<dbReference type="Pfam" id="PF00589">
    <property type="entry name" value="Phage_integrase"/>
    <property type="match status" value="1"/>
</dbReference>
<dbReference type="PROSITE" id="PS51898">
    <property type="entry name" value="TYR_RECOMBINASE"/>
    <property type="match status" value="1"/>
</dbReference>
<evidence type="ECO:0000313" key="3">
    <source>
        <dbReference type="EMBL" id="SCM83724.1"/>
    </source>
</evidence>
<sequence length="130" mass="15375">MRLSCLLNRGKVRALRQYMRMRADFLQDESCEWLFVTPRAERKMTDSCLNMLFTKLKKELSLVGEKVSSHTWRHTFAKNYLLNGGDVFSLQEILGHADIETTKGYLNLNEEEIKMQHAKFNPLDNTRWLY</sequence>
<dbReference type="InterPro" id="IPR011010">
    <property type="entry name" value="DNA_brk_join_enz"/>
</dbReference>
<protein>
    <submittedName>
        <fullName evidence="3">Phage integrase family protein</fullName>
    </submittedName>
</protein>
<dbReference type="Gene3D" id="1.10.443.10">
    <property type="entry name" value="Intergrase catalytic core"/>
    <property type="match status" value="1"/>
</dbReference>
<dbReference type="GO" id="GO:0006310">
    <property type="term" value="P:DNA recombination"/>
    <property type="evidence" value="ECO:0007669"/>
    <property type="project" value="UniProtKB-KW"/>
</dbReference>
<name>A0A212M1M7_9FIRM</name>
<dbReference type="EMBL" id="FMJE01000007">
    <property type="protein sequence ID" value="SCM83724.1"/>
    <property type="molecule type" value="Genomic_DNA"/>
</dbReference>
<dbReference type="InterPro" id="IPR013762">
    <property type="entry name" value="Integrase-like_cat_sf"/>
</dbReference>
<dbReference type="AlphaFoldDB" id="A0A212M1M7"/>
<evidence type="ECO:0000256" key="1">
    <source>
        <dbReference type="ARBA" id="ARBA00023172"/>
    </source>
</evidence>
<gene>
    <name evidence="3" type="ORF">KL86SPO_70582</name>
</gene>
<feature type="domain" description="Tyr recombinase" evidence="2">
    <location>
        <begin position="1"/>
        <end position="118"/>
    </location>
</feature>
<dbReference type="SUPFAM" id="SSF56349">
    <property type="entry name" value="DNA breaking-rejoining enzymes"/>
    <property type="match status" value="1"/>
</dbReference>
<dbReference type="InterPro" id="IPR002104">
    <property type="entry name" value="Integrase_catalytic"/>
</dbReference>
<dbReference type="RefSeq" id="WP_353867152.1">
    <property type="nucleotide sequence ID" value="NZ_LT608335.1"/>
</dbReference>
<reference evidence="3" key="1">
    <citation type="submission" date="2016-08" db="EMBL/GenBank/DDBJ databases">
        <authorList>
            <person name="Seilhamer J.J."/>
        </authorList>
    </citation>
    <scope>NUCLEOTIDE SEQUENCE</scope>
    <source>
        <strain evidence="3">86</strain>
    </source>
</reference>
<dbReference type="GO" id="GO:0003677">
    <property type="term" value="F:DNA binding"/>
    <property type="evidence" value="ECO:0007669"/>
    <property type="project" value="InterPro"/>
</dbReference>